<proteinExistence type="predicted"/>
<keyword evidence="2" id="KW-1185">Reference proteome</keyword>
<dbReference type="Pfam" id="PF13618">
    <property type="entry name" value="Gluconate_2-dh3"/>
    <property type="match status" value="1"/>
</dbReference>
<comment type="caution">
    <text evidence="1">The sequence shown here is derived from an EMBL/GenBank/DDBJ whole genome shotgun (WGS) entry which is preliminary data.</text>
</comment>
<dbReference type="EMBL" id="JANRHA010000002">
    <property type="protein sequence ID" value="MDG3013815.1"/>
    <property type="molecule type" value="Genomic_DNA"/>
</dbReference>
<dbReference type="InterPro" id="IPR027056">
    <property type="entry name" value="Gluconate_2DH_su3"/>
</dbReference>
<name>A0A9X4LWV0_9ACTN</name>
<evidence type="ECO:0000313" key="1">
    <source>
        <dbReference type="EMBL" id="MDG3013815.1"/>
    </source>
</evidence>
<sequence length="209" mass="23162">MSAQPIRFPGFDALSAARTWDRATVEAIRSRVGAPDDEGPDFFDDHRRATAQALLDRLLDQDDGHRVPVLPLIERRLAADATDGWRYRDMPQDPPAWLRTLDALDDDARGVNRRDFADCPSADQTAILRKVHESDDWHGLPGAHAWNLWMRYALAALYSHPQAWNAMGFPGPAYPRGYKNLGIDAREGIEVADARPGLDPAETGDGAAP</sequence>
<protein>
    <submittedName>
        <fullName evidence="1">Gluconate 2-dehydrogenase subunit 3 family protein</fullName>
    </submittedName>
</protein>
<accession>A0A9X4LWV0</accession>
<gene>
    <name evidence="1" type="ORF">NVS88_04495</name>
</gene>
<dbReference type="AlphaFoldDB" id="A0A9X4LWV0"/>
<reference evidence="1" key="1">
    <citation type="submission" date="2022-08" db="EMBL/GenBank/DDBJ databases">
        <title>Genome analysis of Corynebacteriales strain.</title>
        <authorList>
            <person name="Lee S.D."/>
        </authorList>
    </citation>
    <scope>NUCLEOTIDE SEQUENCE</scope>
    <source>
        <strain evidence="1">D3-21</strain>
    </source>
</reference>
<dbReference type="Proteomes" id="UP001152755">
    <property type="component" value="Unassembled WGS sequence"/>
</dbReference>
<evidence type="ECO:0000313" key="2">
    <source>
        <dbReference type="Proteomes" id="UP001152755"/>
    </source>
</evidence>
<dbReference type="RefSeq" id="WP_332519302.1">
    <property type="nucleotide sequence ID" value="NZ_JANRHA010000002.1"/>
</dbReference>
<organism evidence="1 2">
    <name type="scientific">Speluncibacter jeojiensis</name>
    <dbReference type="NCBI Taxonomy" id="2710754"/>
    <lineage>
        <taxon>Bacteria</taxon>
        <taxon>Bacillati</taxon>
        <taxon>Actinomycetota</taxon>
        <taxon>Actinomycetes</taxon>
        <taxon>Mycobacteriales</taxon>
        <taxon>Speluncibacteraceae</taxon>
        <taxon>Speluncibacter</taxon>
    </lineage>
</organism>